<feature type="region of interest" description="Disordered" evidence="10">
    <location>
        <begin position="456"/>
        <end position="490"/>
    </location>
</feature>
<organism evidence="12 13">
    <name type="scientific">Popillia japonica</name>
    <name type="common">Japanese beetle</name>
    <dbReference type="NCBI Taxonomy" id="7064"/>
    <lineage>
        <taxon>Eukaryota</taxon>
        <taxon>Metazoa</taxon>
        <taxon>Ecdysozoa</taxon>
        <taxon>Arthropoda</taxon>
        <taxon>Hexapoda</taxon>
        <taxon>Insecta</taxon>
        <taxon>Pterygota</taxon>
        <taxon>Neoptera</taxon>
        <taxon>Endopterygota</taxon>
        <taxon>Coleoptera</taxon>
        <taxon>Polyphaga</taxon>
        <taxon>Scarabaeiformia</taxon>
        <taxon>Scarabaeidae</taxon>
        <taxon>Rutelinae</taxon>
        <taxon>Popillia</taxon>
    </lineage>
</organism>
<dbReference type="GO" id="GO:0005874">
    <property type="term" value="C:microtubule"/>
    <property type="evidence" value="ECO:0007669"/>
    <property type="project" value="UniProtKB-KW"/>
</dbReference>
<keyword evidence="4 8" id="KW-0067">ATP-binding</keyword>
<dbReference type="EMBL" id="JASPKY010000270">
    <property type="protein sequence ID" value="KAK9711937.1"/>
    <property type="molecule type" value="Genomic_DNA"/>
</dbReference>
<keyword evidence="2 9" id="KW-0493">Microtubule</keyword>
<dbReference type="Gene3D" id="3.40.850.10">
    <property type="entry name" value="Kinesin motor domain"/>
    <property type="match status" value="1"/>
</dbReference>
<accession>A0AAW1K2B9</accession>
<evidence type="ECO:0000256" key="1">
    <source>
        <dbReference type="ARBA" id="ARBA00004245"/>
    </source>
</evidence>
<sequence>MIGNNSSNNNNNTPTSSDSDTSRKIPKTADEKLMVAVRIRPLKSDEPQRCLYAINKKNVFLEDDSEKNNALRQKRGSDKQYSFDVVFSEDTTQENVYEVTTSSLVKDVLNGYNATVFAYGATGAGKTHTMVGDPSQPGIMVRALNDLFNAVKDKEDEYSVTMSYLELYNEQIRDLLNPSSGYLELREDSRGRNIQVAGLSEISTTSTNEVMLLLQKGNKARTVEPTAMNKTSSRSHALLSVTVRHSIPIDKKDHLRMRMKQGRLFMIDLAGSERANKTKNRGKRLQEGAHINRSLLALGNCINALSGGARYVNYRDSKLTRLLKEALSGNCRTVMIAHVSPASNQKDESRNTLTYADRAKNISSKAERNVLDVSYHKMTEDRPRSAEINKITAEQRSNEVKKLREQIVETFKMQMKLRRKLMEIDSHLLGLGMEAERQHLIISHWESRNNKLYKGSGLKSRAQTQQTLRKKQSVTADSFKSADHEQDSDIDAEAEGEIAVQQAWGELADIEREQERWSELRTHMEEKLEACRQRGVSLEDKLPGLLSSDDEREILALMCRVHELEADKMALQSERLVRQHELRRRDLIILRYDRQRQLCEEIITRQRLLIEENKVKLPTDLQELYQLYQQEIHASTYTDFNNSGVNSAEKLPPISKIYSDPMFRRNTSEHSEMSGSEGSGVSPPSSADSV</sequence>
<dbReference type="PANTHER" id="PTHR47968:SF13">
    <property type="entry name" value="KINESIN-LIKE PROTEIN KIF19 ISOFORM X1"/>
    <property type="match status" value="1"/>
</dbReference>
<dbReference type="PROSITE" id="PS00411">
    <property type="entry name" value="KINESIN_MOTOR_1"/>
    <property type="match status" value="1"/>
</dbReference>
<reference evidence="12 13" key="1">
    <citation type="journal article" date="2024" name="BMC Genomics">
        <title>De novo assembly and annotation of Popillia japonica's genome with initial clues to its potential as an invasive pest.</title>
        <authorList>
            <person name="Cucini C."/>
            <person name="Boschi S."/>
            <person name="Funari R."/>
            <person name="Cardaioli E."/>
            <person name="Iannotti N."/>
            <person name="Marturano G."/>
            <person name="Paoli F."/>
            <person name="Bruttini M."/>
            <person name="Carapelli A."/>
            <person name="Frati F."/>
            <person name="Nardi F."/>
        </authorList>
    </citation>
    <scope>NUCLEOTIDE SEQUENCE [LARGE SCALE GENOMIC DNA]</scope>
    <source>
        <strain evidence="12">DMR45628</strain>
    </source>
</reference>
<evidence type="ECO:0000313" key="13">
    <source>
        <dbReference type="Proteomes" id="UP001458880"/>
    </source>
</evidence>
<feature type="compositionally biased region" description="Low complexity" evidence="10">
    <location>
        <begin position="673"/>
        <end position="690"/>
    </location>
</feature>
<feature type="domain" description="Kinesin motor" evidence="11">
    <location>
        <begin position="32"/>
        <end position="362"/>
    </location>
</feature>
<protein>
    <recommendedName>
        <fullName evidence="9">Kinesin-like protein</fullName>
    </recommendedName>
</protein>
<keyword evidence="13" id="KW-1185">Reference proteome</keyword>
<proteinExistence type="inferred from homology"/>
<evidence type="ECO:0000256" key="2">
    <source>
        <dbReference type="ARBA" id="ARBA00022701"/>
    </source>
</evidence>
<feature type="compositionally biased region" description="Basic and acidic residues" evidence="10">
    <location>
        <begin position="662"/>
        <end position="672"/>
    </location>
</feature>
<evidence type="ECO:0000256" key="6">
    <source>
        <dbReference type="ARBA" id="ARBA00023175"/>
    </source>
</evidence>
<name>A0AAW1K2B9_POPJA</name>
<dbReference type="PANTHER" id="PTHR47968">
    <property type="entry name" value="CENTROMERE PROTEIN E"/>
    <property type="match status" value="1"/>
</dbReference>
<dbReference type="InterPro" id="IPR019821">
    <property type="entry name" value="Kinesin_motor_CS"/>
</dbReference>
<evidence type="ECO:0000256" key="10">
    <source>
        <dbReference type="SAM" id="MobiDB-lite"/>
    </source>
</evidence>
<evidence type="ECO:0000256" key="7">
    <source>
        <dbReference type="ARBA" id="ARBA00023212"/>
    </source>
</evidence>
<feature type="compositionally biased region" description="Basic and acidic residues" evidence="10">
    <location>
        <begin position="20"/>
        <end position="29"/>
    </location>
</feature>
<dbReference type="SMART" id="SM00129">
    <property type="entry name" value="KISc"/>
    <property type="match status" value="1"/>
</dbReference>
<keyword evidence="5" id="KW-0175">Coiled coil</keyword>
<dbReference type="FunFam" id="3.40.850.10:FF:000056">
    <property type="entry name" value="Kinesin-like protein"/>
    <property type="match status" value="1"/>
</dbReference>
<evidence type="ECO:0000313" key="12">
    <source>
        <dbReference type="EMBL" id="KAK9711937.1"/>
    </source>
</evidence>
<evidence type="ECO:0000256" key="4">
    <source>
        <dbReference type="ARBA" id="ARBA00022840"/>
    </source>
</evidence>
<evidence type="ECO:0000256" key="9">
    <source>
        <dbReference type="RuleBase" id="RU000394"/>
    </source>
</evidence>
<dbReference type="Proteomes" id="UP001458880">
    <property type="component" value="Unassembled WGS sequence"/>
</dbReference>
<keyword evidence="3 8" id="KW-0547">Nucleotide-binding</keyword>
<feature type="region of interest" description="Disordered" evidence="10">
    <location>
        <begin position="1"/>
        <end position="29"/>
    </location>
</feature>
<comment type="similarity">
    <text evidence="8 9">Belongs to the TRAFAC class myosin-kinesin ATPase superfamily. Kinesin family.</text>
</comment>
<comment type="caution">
    <text evidence="12">The sequence shown here is derived from an EMBL/GenBank/DDBJ whole genome shotgun (WGS) entry which is preliminary data.</text>
</comment>
<feature type="compositionally biased region" description="Polar residues" evidence="10">
    <location>
        <begin position="461"/>
        <end position="478"/>
    </location>
</feature>
<dbReference type="InterPro" id="IPR001752">
    <property type="entry name" value="Kinesin_motor_dom"/>
</dbReference>
<dbReference type="InterPro" id="IPR027417">
    <property type="entry name" value="P-loop_NTPase"/>
</dbReference>
<dbReference type="GO" id="GO:0008017">
    <property type="term" value="F:microtubule binding"/>
    <property type="evidence" value="ECO:0007669"/>
    <property type="project" value="InterPro"/>
</dbReference>
<dbReference type="GO" id="GO:0003777">
    <property type="term" value="F:microtubule motor activity"/>
    <property type="evidence" value="ECO:0007669"/>
    <property type="project" value="InterPro"/>
</dbReference>
<dbReference type="PROSITE" id="PS50067">
    <property type="entry name" value="KINESIN_MOTOR_2"/>
    <property type="match status" value="1"/>
</dbReference>
<evidence type="ECO:0000256" key="5">
    <source>
        <dbReference type="ARBA" id="ARBA00023054"/>
    </source>
</evidence>
<evidence type="ECO:0000256" key="8">
    <source>
        <dbReference type="PROSITE-ProRule" id="PRU00283"/>
    </source>
</evidence>
<keyword evidence="7" id="KW-0206">Cytoskeleton</keyword>
<dbReference type="InterPro" id="IPR027640">
    <property type="entry name" value="Kinesin-like_fam"/>
</dbReference>
<evidence type="ECO:0000259" key="11">
    <source>
        <dbReference type="PROSITE" id="PS50067"/>
    </source>
</evidence>
<keyword evidence="7" id="KW-0963">Cytoplasm</keyword>
<dbReference type="Pfam" id="PF00225">
    <property type="entry name" value="Kinesin"/>
    <property type="match status" value="1"/>
</dbReference>
<dbReference type="AlphaFoldDB" id="A0AAW1K2B9"/>
<dbReference type="GO" id="GO:0005524">
    <property type="term" value="F:ATP binding"/>
    <property type="evidence" value="ECO:0007669"/>
    <property type="project" value="UniProtKB-UniRule"/>
</dbReference>
<gene>
    <name evidence="12" type="ORF">QE152_g25147</name>
</gene>
<feature type="binding site" evidence="8">
    <location>
        <begin position="120"/>
        <end position="127"/>
    </location>
    <ligand>
        <name>ATP</name>
        <dbReference type="ChEBI" id="CHEBI:30616"/>
    </ligand>
</feature>
<feature type="compositionally biased region" description="Low complexity" evidence="10">
    <location>
        <begin position="1"/>
        <end position="19"/>
    </location>
</feature>
<dbReference type="PRINTS" id="PR00380">
    <property type="entry name" value="KINESINHEAVY"/>
</dbReference>
<feature type="region of interest" description="Disordered" evidence="10">
    <location>
        <begin position="661"/>
        <end position="690"/>
    </location>
</feature>
<keyword evidence="6 8" id="KW-0505">Motor protein</keyword>
<dbReference type="SUPFAM" id="SSF52540">
    <property type="entry name" value="P-loop containing nucleoside triphosphate hydrolases"/>
    <property type="match status" value="1"/>
</dbReference>
<dbReference type="GO" id="GO:0007018">
    <property type="term" value="P:microtubule-based movement"/>
    <property type="evidence" value="ECO:0007669"/>
    <property type="project" value="InterPro"/>
</dbReference>
<dbReference type="InterPro" id="IPR036961">
    <property type="entry name" value="Kinesin_motor_dom_sf"/>
</dbReference>
<evidence type="ECO:0000256" key="3">
    <source>
        <dbReference type="ARBA" id="ARBA00022741"/>
    </source>
</evidence>
<comment type="subcellular location">
    <subcellularLocation>
        <location evidence="1">Cytoplasm</location>
        <location evidence="1">Cytoskeleton</location>
    </subcellularLocation>
</comment>